<evidence type="ECO:0000256" key="3">
    <source>
        <dbReference type="ARBA" id="ARBA00007244"/>
    </source>
</evidence>
<keyword evidence="8 13" id="KW-1133">Transmembrane helix</keyword>
<dbReference type="PANTHER" id="PTHR10978:SF5">
    <property type="entry name" value="SUCCINATE DEHYDROGENASE CYTOCHROME B560 SUBUNIT, MITOCHONDRIAL"/>
    <property type="match status" value="1"/>
</dbReference>
<dbReference type="InterPro" id="IPR000701">
    <property type="entry name" value="SuccDH_FuR_B_TM-su"/>
</dbReference>
<organism evidence="14 15">
    <name type="scientific">Kordiimonas sediminis</name>
    <dbReference type="NCBI Taxonomy" id="1735581"/>
    <lineage>
        <taxon>Bacteria</taxon>
        <taxon>Pseudomonadati</taxon>
        <taxon>Pseudomonadota</taxon>
        <taxon>Alphaproteobacteria</taxon>
        <taxon>Kordiimonadales</taxon>
        <taxon>Kordiimonadaceae</taxon>
        <taxon>Kordiimonas</taxon>
    </lineage>
</organism>
<dbReference type="InterPro" id="IPR018495">
    <property type="entry name" value="Succ_DH_cyt_bsu_CS"/>
</dbReference>
<evidence type="ECO:0000256" key="1">
    <source>
        <dbReference type="ARBA" id="ARBA00004050"/>
    </source>
</evidence>
<dbReference type="Proteomes" id="UP000630923">
    <property type="component" value="Unassembled WGS sequence"/>
</dbReference>
<reference evidence="14" key="1">
    <citation type="journal article" date="2014" name="Int. J. Syst. Evol. Microbiol.">
        <title>Complete genome sequence of Corynebacterium casei LMG S-19264T (=DSM 44701T), isolated from a smear-ripened cheese.</title>
        <authorList>
            <consortium name="US DOE Joint Genome Institute (JGI-PGF)"/>
            <person name="Walter F."/>
            <person name="Albersmeier A."/>
            <person name="Kalinowski J."/>
            <person name="Ruckert C."/>
        </authorList>
    </citation>
    <scope>NUCLEOTIDE SEQUENCE</scope>
    <source>
        <strain evidence="14">KCTC 42590</strain>
    </source>
</reference>
<evidence type="ECO:0000313" key="14">
    <source>
        <dbReference type="EMBL" id="GHF19872.1"/>
    </source>
</evidence>
<comment type="similarity">
    <text evidence="3">Belongs to the cytochrome b560 family.</text>
</comment>
<comment type="subcellular location">
    <subcellularLocation>
        <location evidence="2">Membrane</location>
        <topology evidence="2">Multi-pass membrane protein</topology>
    </subcellularLocation>
</comment>
<comment type="subunit">
    <text evidence="11">Part of an enzyme complex containing four subunits: a flavoprotein, an iron-sulfur protein, plus two membrane-anchoring proteins, SdhC and SdhD. The complex can form homotrimers.</text>
</comment>
<dbReference type="RefSeq" id="WP_191251081.1">
    <property type="nucleotide sequence ID" value="NZ_BNCI01000001.1"/>
</dbReference>
<dbReference type="InterPro" id="IPR014314">
    <property type="entry name" value="Succ_DH_cytb556"/>
</dbReference>
<evidence type="ECO:0000256" key="6">
    <source>
        <dbReference type="ARBA" id="ARBA00022692"/>
    </source>
</evidence>
<reference evidence="14" key="2">
    <citation type="submission" date="2020-09" db="EMBL/GenBank/DDBJ databases">
        <authorList>
            <person name="Sun Q."/>
            <person name="Kim S."/>
        </authorList>
    </citation>
    <scope>NUCLEOTIDE SEQUENCE</scope>
    <source>
        <strain evidence="14">KCTC 42590</strain>
    </source>
</reference>
<keyword evidence="15" id="KW-1185">Reference proteome</keyword>
<feature type="binding site" description="axial binding residue" evidence="12">
    <location>
        <position position="81"/>
    </location>
    <ligand>
        <name>heme</name>
        <dbReference type="ChEBI" id="CHEBI:30413"/>
        <note>ligand shared with second transmembrane subunit</note>
    </ligand>
    <ligandPart>
        <name>Fe</name>
        <dbReference type="ChEBI" id="CHEBI:18248"/>
    </ligandPart>
</feature>
<gene>
    <name evidence="14" type="primary">sdhC</name>
    <name evidence="14" type="ORF">GCM10017044_13300</name>
</gene>
<protein>
    <recommendedName>
        <fullName evidence="4">Succinate dehydrogenase cytochrome b556 subunit</fullName>
    </recommendedName>
</protein>
<evidence type="ECO:0000256" key="11">
    <source>
        <dbReference type="ARBA" id="ARBA00025912"/>
    </source>
</evidence>
<evidence type="ECO:0000256" key="7">
    <source>
        <dbReference type="ARBA" id="ARBA00022723"/>
    </source>
</evidence>
<evidence type="ECO:0000256" key="5">
    <source>
        <dbReference type="ARBA" id="ARBA00022617"/>
    </source>
</evidence>
<evidence type="ECO:0000256" key="12">
    <source>
        <dbReference type="PIRSR" id="PIRSR000178-1"/>
    </source>
</evidence>
<keyword evidence="5 12" id="KW-0349">Heme</keyword>
<feature type="transmembrane region" description="Helical" evidence="13">
    <location>
        <begin position="29"/>
        <end position="48"/>
    </location>
</feature>
<evidence type="ECO:0000256" key="9">
    <source>
        <dbReference type="ARBA" id="ARBA00023004"/>
    </source>
</evidence>
<dbReference type="AlphaFoldDB" id="A0A919ASI6"/>
<dbReference type="GO" id="GO:0009055">
    <property type="term" value="F:electron transfer activity"/>
    <property type="evidence" value="ECO:0007669"/>
    <property type="project" value="InterPro"/>
</dbReference>
<comment type="cofactor">
    <cofactor evidence="12">
        <name>heme</name>
        <dbReference type="ChEBI" id="CHEBI:30413"/>
    </cofactor>
    <text evidence="12">The heme is bound between the two transmembrane subunits.</text>
</comment>
<evidence type="ECO:0000256" key="13">
    <source>
        <dbReference type="SAM" id="Phobius"/>
    </source>
</evidence>
<dbReference type="CDD" id="cd03499">
    <property type="entry name" value="SQR_TypeC_SdhC"/>
    <property type="match status" value="1"/>
</dbReference>
<comment type="caution">
    <text evidence="14">The sequence shown here is derived from an EMBL/GenBank/DDBJ whole genome shotgun (WGS) entry which is preliminary data.</text>
</comment>
<sequence length="131" mass="14399">MAQANRPLSPHLQVYRWGAHMMASIMHRATGMALAVGSIILTWWLFALASGPEYFAVVQACLSSLFGRLVLFGITFALMQHLASGIRHLFMDAGKLYDLKINSLTARLTFVFSILATIGIWVAAYKILGGL</sequence>
<evidence type="ECO:0000313" key="15">
    <source>
        <dbReference type="Proteomes" id="UP000630923"/>
    </source>
</evidence>
<proteinExistence type="inferred from homology"/>
<evidence type="ECO:0000256" key="2">
    <source>
        <dbReference type="ARBA" id="ARBA00004141"/>
    </source>
</evidence>
<name>A0A919ASI6_9PROT</name>
<dbReference type="PIRSF" id="PIRSF000178">
    <property type="entry name" value="SDH_cyt_b560"/>
    <property type="match status" value="1"/>
</dbReference>
<dbReference type="PROSITE" id="PS01001">
    <property type="entry name" value="SDH_CYT_2"/>
    <property type="match status" value="1"/>
</dbReference>
<keyword evidence="9 12" id="KW-0408">Iron</keyword>
<feature type="transmembrane region" description="Helical" evidence="13">
    <location>
        <begin position="104"/>
        <end position="128"/>
    </location>
</feature>
<dbReference type="GO" id="GO:0046872">
    <property type="term" value="F:metal ion binding"/>
    <property type="evidence" value="ECO:0007669"/>
    <property type="project" value="UniProtKB-KW"/>
</dbReference>
<feature type="transmembrane region" description="Helical" evidence="13">
    <location>
        <begin position="54"/>
        <end position="83"/>
    </location>
</feature>
<keyword evidence="6 13" id="KW-0812">Transmembrane</keyword>
<evidence type="ECO:0000256" key="10">
    <source>
        <dbReference type="ARBA" id="ARBA00023136"/>
    </source>
</evidence>
<dbReference type="Pfam" id="PF01127">
    <property type="entry name" value="Sdh_cyt"/>
    <property type="match status" value="1"/>
</dbReference>
<dbReference type="NCBIfam" id="TIGR02970">
    <property type="entry name" value="succ_dehyd_cytB"/>
    <property type="match status" value="1"/>
</dbReference>
<dbReference type="GO" id="GO:0006099">
    <property type="term" value="P:tricarboxylic acid cycle"/>
    <property type="evidence" value="ECO:0007669"/>
    <property type="project" value="InterPro"/>
</dbReference>
<dbReference type="GO" id="GO:0016020">
    <property type="term" value="C:membrane"/>
    <property type="evidence" value="ECO:0007669"/>
    <property type="project" value="UniProtKB-SubCell"/>
</dbReference>
<accession>A0A919ASI6</accession>
<evidence type="ECO:0000256" key="4">
    <source>
        <dbReference type="ARBA" id="ARBA00020076"/>
    </source>
</evidence>
<dbReference type="Gene3D" id="1.20.1300.10">
    <property type="entry name" value="Fumarate reductase/succinate dehydrogenase, transmembrane subunit"/>
    <property type="match status" value="1"/>
</dbReference>
<dbReference type="SUPFAM" id="SSF81343">
    <property type="entry name" value="Fumarate reductase respiratory complex transmembrane subunits"/>
    <property type="match status" value="1"/>
</dbReference>
<keyword evidence="7 12" id="KW-0479">Metal-binding</keyword>
<comment type="function">
    <text evidence="1">Membrane-anchoring subunit of succinate dehydrogenase (SDH).</text>
</comment>
<dbReference type="PANTHER" id="PTHR10978">
    <property type="entry name" value="SUCCINATE DEHYDROGENASE CYTOCHROME B560 SUBUNIT"/>
    <property type="match status" value="1"/>
</dbReference>
<evidence type="ECO:0000256" key="8">
    <source>
        <dbReference type="ARBA" id="ARBA00022989"/>
    </source>
</evidence>
<dbReference type="InterPro" id="IPR034804">
    <property type="entry name" value="SQR/QFR_C/D"/>
</dbReference>
<dbReference type="EMBL" id="BNCI01000001">
    <property type="protein sequence ID" value="GHF19872.1"/>
    <property type="molecule type" value="Genomic_DNA"/>
</dbReference>
<keyword evidence="10 13" id="KW-0472">Membrane</keyword>